<keyword evidence="1" id="KW-0472">Membrane</keyword>
<reference evidence="2" key="1">
    <citation type="submission" date="2022-12" db="EMBL/GenBank/DDBJ databases">
        <authorList>
            <person name="Petersen C."/>
        </authorList>
    </citation>
    <scope>NUCLEOTIDE SEQUENCE</scope>
    <source>
        <strain evidence="2">IBT 35673</strain>
    </source>
</reference>
<evidence type="ECO:0000256" key="1">
    <source>
        <dbReference type="SAM" id="Phobius"/>
    </source>
</evidence>
<evidence type="ECO:0000313" key="2">
    <source>
        <dbReference type="EMBL" id="KAJ5344972.1"/>
    </source>
</evidence>
<evidence type="ECO:0000313" key="3">
    <source>
        <dbReference type="Proteomes" id="UP001147695"/>
    </source>
</evidence>
<comment type="caution">
    <text evidence="2">The sequence shown here is derived from an EMBL/GenBank/DDBJ whole genome shotgun (WGS) entry which is preliminary data.</text>
</comment>
<feature type="transmembrane region" description="Helical" evidence="1">
    <location>
        <begin position="31"/>
        <end position="52"/>
    </location>
</feature>
<evidence type="ECO:0008006" key="4">
    <source>
        <dbReference type="Google" id="ProtNLM"/>
    </source>
</evidence>
<keyword evidence="1" id="KW-0812">Transmembrane</keyword>
<dbReference type="SUPFAM" id="SSF52540">
    <property type="entry name" value="P-loop containing nucleoside triphosphate hydrolases"/>
    <property type="match status" value="1"/>
</dbReference>
<dbReference type="Gene3D" id="3.40.50.300">
    <property type="entry name" value="P-loop containing nucleotide triphosphate hydrolases"/>
    <property type="match status" value="1"/>
</dbReference>
<sequence>MARVFSFQAMQAGRQSVVAILPTGGGKSLLFQLHAFCSGLGTTIVVVPLIALQHNLHARNRGLNLRSEIWNGQKTPPGDTIFLVTPEATGTPAFLAFANCLAAEHRLDRIPTSDPPSSPCLPSLAQNMPSKRKHISNYHQRGWKAHPIIYGGLRAAQVAQKLNASGMAKDGFLSWSSPFNDVSCLRGWLEQEGFDGILPKDKYLHRDRMDFRQNLKEILGFTCWKSGSFPLSLETVFPVLCGFDHPLAGKTTMLSRTLSS</sequence>
<accession>A0A9W9QSW9</accession>
<dbReference type="InterPro" id="IPR027417">
    <property type="entry name" value="P-loop_NTPase"/>
</dbReference>
<name>A0A9W9QSW9_PENBR</name>
<proteinExistence type="predicted"/>
<protein>
    <recommendedName>
        <fullName evidence="4">Helicase ATP-binding domain-containing protein</fullName>
    </recommendedName>
</protein>
<keyword evidence="1" id="KW-1133">Transmembrane helix</keyword>
<dbReference type="AlphaFoldDB" id="A0A9W9QSW9"/>
<reference evidence="2" key="2">
    <citation type="journal article" date="2023" name="IMA Fungus">
        <title>Comparative genomic study of the Penicillium genus elucidates a diverse pangenome and 15 lateral gene transfer events.</title>
        <authorList>
            <person name="Petersen C."/>
            <person name="Sorensen T."/>
            <person name="Nielsen M.R."/>
            <person name="Sondergaard T.E."/>
            <person name="Sorensen J.L."/>
            <person name="Fitzpatrick D.A."/>
            <person name="Frisvad J.C."/>
            <person name="Nielsen K.L."/>
        </authorList>
    </citation>
    <scope>NUCLEOTIDE SEQUENCE</scope>
    <source>
        <strain evidence="2">IBT 35673</strain>
    </source>
</reference>
<gene>
    <name evidence="2" type="ORF">N7452_002976</name>
</gene>
<organism evidence="2 3">
    <name type="scientific">Penicillium brevicompactum</name>
    <dbReference type="NCBI Taxonomy" id="5074"/>
    <lineage>
        <taxon>Eukaryota</taxon>
        <taxon>Fungi</taxon>
        <taxon>Dikarya</taxon>
        <taxon>Ascomycota</taxon>
        <taxon>Pezizomycotina</taxon>
        <taxon>Eurotiomycetes</taxon>
        <taxon>Eurotiomycetidae</taxon>
        <taxon>Eurotiales</taxon>
        <taxon>Aspergillaceae</taxon>
        <taxon>Penicillium</taxon>
    </lineage>
</organism>
<dbReference type="Proteomes" id="UP001147695">
    <property type="component" value="Unassembled WGS sequence"/>
</dbReference>
<dbReference type="EMBL" id="JAPZBQ010000002">
    <property type="protein sequence ID" value="KAJ5344972.1"/>
    <property type="molecule type" value="Genomic_DNA"/>
</dbReference>